<comment type="caution">
    <text evidence="1">The sequence shown here is derived from an EMBL/GenBank/DDBJ whole genome shotgun (WGS) entry which is preliminary data.</text>
</comment>
<reference evidence="2" key="1">
    <citation type="journal article" date="2018" name="BMC Genomics">
        <title>Genomic insights into host adaptation between the wheat stripe rust pathogen (Puccinia striiformis f. sp. tritici) and the barley stripe rust pathogen (Puccinia striiformis f. sp. hordei).</title>
        <authorList>
            <person name="Xia C."/>
            <person name="Wang M."/>
            <person name="Yin C."/>
            <person name="Cornejo O.E."/>
            <person name="Hulbert S.H."/>
            <person name="Chen X."/>
        </authorList>
    </citation>
    <scope>NUCLEOTIDE SEQUENCE [LARGE SCALE GENOMIC DNA]</scope>
    <source>
        <strain evidence="2">93-210</strain>
    </source>
</reference>
<gene>
    <name evidence="1" type="ORF">MJO28_002299</name>
</gene>
<accession>A0ACC0EY49</accession>
<dbReference type="EMBL" id="CM045866">
    <property type="protein sequence ID" value="KAI7961810.1"/>
    <property type="molecule type" value="Genomic_DNA"/>
</dbReference>
<evidence type="ECO:0000313" key="2">
    <source>
        <dbReference type="Proteomes" id="UP001060170"/>
    </source>
</evidence>
<keyword evidence="2" id="KW-1185">Reference proteome</keyword>
<protein>
    <submittedName>
        <fullName evidence="1">Uncharacterized protein</fullName>
    </submittedName>
</protein>
<dbReference type="Proteomes" id="UP001060170">
    <property type="component" value="Chromosome 2"/>
</dbReference>
<reference evidence="1 2" key="3">
    <citation type="journal article" date="2022" name="Microbiol. Spectr.">
        <title>Folding features and dynamics of 3D genome architecture in plant fungal pathogens.</title>
        <authorList>
            <person name="Xia C."/>
        </authorList>
    </citation>
    <scope>NUCLEOTIDE SEQUENCE [LARGE SCALE GENOMIC DNA]</scope>
    <source>
        <strain evidence="1 2">93-210</strain>
    </source>
</reference>
<evidence type="ECO:0000313" key="1">
    <source>
        <dbReference type="EMBL" id="KAI7961810.1"/>
    </source>
</evidence>
<sequence length="339" mass="37414">MHLAHSLDCSFLDLSNENDESGYDSPSSSQEEDEPLDAKVLPLPPRNTNKRIRLRKRHLYHNEHSSERSDRQRQRSFDSESMECINLFNLSDIDLPLEDGQPPLSPPDWSIQPPSAAVSASSSYSSLLQNIRDQCARYQENRRAHSPAASYQSTLKNSLETTTTTHKNDLSPEPSDLKKARSSSSNLTTIQSSPINTLSDPLIYSNQDLKHQRSCSITLLSSCSLSEPISQSMIKIPLEKNYSSSSCSSDTTIINSTASVGTHTTTTTNYEILISTTTLPLSDIHPNLISTASPSSALTTSTSNKFKTFDKSVSPPLTQKNLTWAVSHVNHHPGKENLA</sequence>
<reference evidence="2" key="2">
    <citation type="journal article" date="2018" name="Mol. Plant Microbe Interact.">
        <title>Genome sequence resources for the wheat stripe rust pathogen (Puccinia striiformis f. sp. tritici) and the barley stripe rust pathogen (Puccinia striiformis f. sp. hordei).</title>
        <authorList>
            <person name="Xia C."/>
            <person name="Wang M."/>
            <person name="Yin C."/>
            <person name="Cornejo O.E."/>
            <person name="Hulbert S.H."/>
            <person name="Chen X."/>
        </authorList>
    </citation>
    <scope>NUCLEOTIDE SEQUENCE [LARGE SCALE GENOMIC DNA]</scope>
    <source>
        <strain evidence="2">93-210</strain>
    </source>
</reference>
<organism evidence="1 2">
    <name type="scientific">Puccinia striiformis f. sp. tritici</name>
    <dbReference type="NCBI Taxonomy" id="168172"/>
    <lineage>
        <taxon>Eukaryota</taxon>
        <taxon>Fungi</taxon>
        <taxon>Dikarya</taxon>
        <taxon>Basidiomycota</taxon>
        <taxon>Pucciniomycotina</taxon>
        <taxon>Pucciniomycetes</taxon>
        <taxon>Pucciniales</taxon>
        <taxon>Pucciniaceae</taxon>
        <taxon>Puccinia</taxon>
    </lineage>
</organism>
<name>A0ACC0EY49_9BASI</name>
<proteinExistence type="predicted"/>